<name>A0A1R2C5E9_9CILI</name>
<organism evidence="2 3">
    <name type="scientific">Stentor coeruleus</name>
    <dbReference type="NCBI Taxonomy" id="5963"/>
    <lineage>
        <taxon>Eukaryota</taxon>
        <taxon>Sar</taxon>
        <taxon>Alveolata</taxon>
        <taxon>Ciliophora</taxon>
        <taxon>Postciliodesmatophora</taxon>
        <taxon>Heterotrichea</taxon>
        <taxon>Heterotrichida</taxon>
        <taxon>Stentoridae</taxon>
        <taxon>Stentor</taxon>
    </lineage>
</organism>
<gene>
    <name evidence="2" type="ORF">SteCoe_14676</name>
</gene>
<dbReference type="Proteomes" id="UP000187209">
    <property type="component" value="Unassembled WGS sequence"/>
</dbReference>
<proteinExistence type="predicted"/>
<evidence type="ECO:0000313" key="2">
    <source>
        <dbReference type="EMBL" id="OMJ84254.1"/>
    </source>
</evidence>
<dbReference type="EMBL" id="MPUH01000275">
    <property type="protein sequence ID" value="OMJ84254.1"/>
    <property type="molecule type" value="Genomic_DNA"/>
</dbReference>
<keyword evidence="3" id="KW-1185">Reference proteome</keyword>
<feature type="region of interest" description="Disordered" evidence="1">
    <location>
        <begin position="64"/>
        <end position="90"/>
    </location>
</feature>
<dbReference type="AlphaFoldDB" id="A0A1R2C5E9"/>
<evidence type="ECO:0000313" key="3">
    <source>
        <dbReference type="Proteomes" id="UP000187209"/>
    </source>
</evidence>
<reference evidence="2 3" key="1">
    <citation type="submission" date="2016-11" db="EMBL/GenBank/DDBJ databases">
        <title>The macronuclear genome of Stentor coeruleus: a giant cell with tiny introns.</title>
        <authorList>
            <person name="Slabodnick M."/>
            <person name="Ruby J.G."/>
            <person name="Reiff S.B."/>
            <person name="Swart E.C."/>
            <person name="Gosai S."/>
            <person name="Prabakaran S."/>
            <person name="Witkowska E."/>
            <person name="Larue G.E."/>
            <person name="Fisher S."/>
            <person name="Freeman R.M."/>
            <person name="Gunawardena J."/>
            <person name="Chu W."/>
            <person name="Stover N.A."/>
            <person name="Gregory B.D."/>
            <person name="Nowacki M."/>
            <person name="Derisi J."/>
            <person name="Roy S.W."/>
            <person name="Marshall W.F."/>
            <person name="Sood P."/>
        </authorList>
    </citation>
    <scope>NUCLEOTIDE SEQUENCE [LARGE SCALE GENOMIC DNA]</scope>
    <source>
        <strain evidence="2">WM001</strain>
    </source>
</reference>
<comment type="caution">
    <text evidence="2">The sequence shown here is derived from an EMBL/GenBank/DDBJ whole genome shotgun (WGS) entry which is preliminary data.</text>
</comment>
<feature type="compositionally biased region" description="Polar residues" evidence="1">
    <location>
        <begin position="71"/>
        <end position="90"/>
    </location>
</feature>
<accession>A0A1R2C5E9</accession>
<sequence>MKYPEVKEFLSDYPRTKWRICIDSIFLFGLHTLQRDYDSLSIPELVKISGIQIKDYNLENSYRAPNGISRRGSNSAISKDQETQTAATSSKRPEIVIKDLISSVKSNGCQTVSNLQIKNFKPKELFPPTARNKRSNDALISEALKEPKTCPIENAKNFMRNESYDGVKGRKDKKCLEKEYLSLIESRSDSVNQDYWLEKYSNVSKDNLLSYRS</sequence>
<evidence type="ECO:0000256" key="1">
    <source>
        <dbReference type="SAM" id="MobiDB-lite"/>
    </source>
</evidence>
<protein>
    <submittedName>
        <fullName evidence="2">Uncharacterized protein</fullName>
    </submittedName>
</protein>